<keyword evidence="6" id="KW-0804">Transcription</keyword>
<dbReference type="PRINTS" id="PR00344">
    <property type="entry name" value="BCTRLSENSOR"/>
</dbReference>
<dbReference type="Proteomes" id="UP001589654">
    <property type="component" value="Unassembled WGS sequence"/>
</dbReference>
<feature type="modified residue" description="4-aspartylphosphate" evidence="7">
    <location>
        <position position="1155"/>
    </location>
</feature>
<dbReference type="Pfam" id="PF00072">
    <property type="entry name" value="Response_reg"/>
    <property type="match status" value="1"/>
</dbReference>
<dbReference type="InterPro" id="IPR011006">
    <property type="entry name" value="CheY-like_superfamily"/>
</dbReference>
<comment type="caution">
    <text evidence="12">The sequence shown here is derived from an EMBL/GenBank/DDBJ whole genome shotgun (WGS) entry which is preliminary data.</text>
</comment>
<protein>
    <recommendedName>
        <fullName evidence="2">histidine kinase</fullName>
        <ecNumber evidence="2">2.7.13.3</ecNumber>
    </recommendedName>
</protein>
<dbReference type="InterPro" id="IPR018060">
    <property type="entry name" value="HTH_AraC"/>
</dbReference>
<evidence type="ECO:0000259" key="10">
    <source>
        <dbReference type="PROSITE" id="PS50109"/>
    </source>
</evidence>
<dbReference type="InterPro" id="IPR003661">
    <property type="entry name" value="HisK_dim/P_dom"/>
</dbReference>
<dbReference type="Pfam" id="PF00512">
    <property type="entry name" value="HisKA"/>
    <property type="match status" value="1"/>
</dbReference>
<evidence type="ECO:0000313" key="12">
    <source>
        <dbReference type="EMBL" id="MFB9213430.1"/>
    </source>
</evidence>
<dbReference type="SUPFAM" id="SSF47384">
    <property type="entry name" value="Homodimeric domain of signal transducing histidine kinase"/>
    <property type="match status" value="1"/>
</dbReference>
<evidence type="ECO:0000259" key="9">
    <source>
        <dbReference type="PROSITE" id="PS01124"/>
    </source>
</evidence>
<evidence type="ECO:0000256" key="1">
    <source>
        <dbReference type="ARBA" id="ARBA00000085"/>
    </source>
</evidence>
<feature type="domain" description="HTH araC/xylS-type" evidence="9">
    <location>
        <begin position="1254"/>
        <end position="1353"/>
    </location>
</feature>
<dbReference type="SUPFAM" id="SSF46689">
    <property type="entry name" value="Homeodomain-like"/>
    <property type="match status" value="1"/>
</dbReference>
<dbReference type="Gene3D" id="3.30.565.10">
    <property type="entry name" value="Histidine kinase-like ATPase, C-terminal domain"/>
    <property type="match status" value="1"/>
</dbReference>
<feature type="domain" description="Response regulatory" evidence="11">
    <location>
        <begin position="1106"/>
        <end position="1222"/>
    </location>
</feature>
<dbReference type="SMART" id="SM00448">
    <property type="entry name" value="REC"/>
    <property type="match status" value="1"/>
</dbReference>
<evidence type="ECO:0000256" key="2">
    <source>
        <dbReference type="ARBA" id="ARBA00012438"/>
    </source>
</evidence>
<keyword evidence="5" id="KW-0238">DNA-binding</keyword>
<evidence type="ECO:0000256" key="7">
    <source>
        <dbReference type="PROSITE-ProRule" id="PRU00169"/>
    </source>
</evidence>
<dbReference type="InterPro" id="IPR003594">
    <property type="entry name" value="HATPase_dom"/>
</dbReference>
<dbReference type="CDD" id="cd17574">
    <property type="entry name" value="REC_OmpR"/>
    <property type="match status" value="1"/>
</dbReference>
<dbReference type="PROSITE" id="PS50109">
    <property type="entry name" value="HIS_KIN"/>
    <property type="match status" value="1"/>
</dbReference>
<feature type="region of interest" description="Disordered" evidence="8">
    <location>
        <begin position="677"/>
        <end position="706"/>
    </location>
</feature>
<dbReference type="PROSITE" id="PS01124">
    <property type="entry name" value="HTH_ARAC_FAMILY_2"/>
    <property type="match status" value="1"/>
</dbReference>
<dbReference type="EC" id="2.7.13.3" evidence="2"/>
<evidence type="ECO:0000256" key="3">
    <source>
        <dbReference type="ARBA" id="ARBA00022553"/>
    </source>
</evidence>
<reference evidence="12 13" key="1">
    <citation type="submission" date="2024-09" db="EMBL/GenBank/DDBJ databases">
        <authorList>
            <person name="Sun Q."/>
            <person name="Mori K."/>
        </authorList>
    </citation>
    <scope>NUCLEOTIDE SEQUENCE [LARGE SCALE GENOMIC DNA]</scope>
    <source>
        <strain evidence="12 13">CECT 7682</strain>
    </source>
</reference>
<dbReference type="InterPro" id="IPR011123">
    <property type="entry name" value="Y_Y_Y"/>
</dbReference>
<dbReference type="SMART" id="SM00342">
    <property type="entry name" value="HTH_ARAC"/>
    <property type="match status" value="1"/>
</dbReference>
<dbReference type="InterPro" id="IPR011110">
    <property type="entry name" value="Reg_prop"/>
</dbReference>
<sequence length="1357" mass="153211">MKKLQLNFTVLKYFIAWVCIMTTFLPQVHPKSSTAIERPDSLSSGHTLPSTLRFKNYNMSSGLPAGFVLAISQDQNGLMWFGDEGEGLVSFDGRNFEVFSHDPEDSTSLSSNRIWCIQADAQNNLWIGTDHGLNRKKVDPANYKDNRFEKFFASSQANDLPDNRITDLFLTSNSDLLIGTAKGLCVYREKRIFERIRLGIYDELEIGAICQARSGNIYVGTNQGLFLLDSSYHLLSHWNRISLDKALDISAITEGPNGLIWISAGELYLFDPSTHTFNSINAYLNPKEPFMANDTYRLLTDRRGRVWIGTISSGAFVCSVKGAGYELRDFQDLLAGGFRGDQIRDIYEDRMGFIWVTAKSKGLNVYDSENEGIDLIVPFDAPPSQSSDNSILAIAEDEKGNVYFGSRSSGLASYNSDKRRFKTFSHHPQDKSAISTNRIHTIKVKSEEEILIGTIEGISLFNPAKGTFTNHHTSAVWFLEVDQKGIIWAGTSDGVFYQESINDAQKPLMAKHLEYPKGEWVTVIYLDSMQRLWIGTRDHGLFRHDIKNNHTEWINNVSSNEGIRFTPTQIRSITEDAKGNIWVGTRESGLYMFRNGENNFEPYPYKMFDGSIRGMTVDDLNNLWLVTHRNIFRLGPATGELSKFGKEYGLYGIHTALKTKEGTLLFGGDHRVLSYGPNDQLGKRSPSKVSVKSITRPAGSGKEGEENNYQFSFRKPLTFEFFIDDYASPEENIYTYQLTNIDKDWSQPGQNQRVSYANLSPGHYTFMVKGADASGTWSENVATIDFTVLAPWWLTVWAKIGYLLAAIALGYTTYQILAFRSKKRRELKKLTYEKEQSELLTQHKLRFFTNISHELRTPLTVMIPSAEKISGSQSLSGEELAKHGNIIKRSANALFSLVDELIQFKRIEEGAHKFAPGKTNIGNLSSRIFDDLDPAAEEKNIDYDLKIEDIEKELWIDQKIFEKVLKNLIFNAIKYTPKSGRVQVKISMEKTVPDSLADLRIDVIDNGIGISEVDKVHIFDRFYRTEQGSGFARGTGIGLDLVKNLVALHHGTIDVESDKGKGSHFTVKLPVQKPVHNLMDTEPDIDPTFGSENGFQDDFHEQTEDHILIVEDDAEILSMLQELFSKNHRLTVAKNGLEGMEKALEYPQPNLIISDVLMPEMNGYELCTVIKKNFKTSHIPVLLLTAKSSISDELEGLGSGANAYVTKPFYPKVLIAKVDNLLKNQKLLKKRFAREAQLNPSEIDIPDPDKELLTRCVRIIEENIQDQDFSVENLAREAGLSRTQLFRKLKYLVGVSASELIYSIRLKRASELLKSGKFTVSEVAYETGFSTPSSFSNTFKKHFKVSPREFIENKGEI</sequence>
<keyword evidence="4" id="KW-0805">Transcription regulation</keyword>
<dbReference type="InterPro" id="IPR001789">
    <property type="entry name" value="Sig_transdc_resp-reg_receiver"/>
</dbReference>
<evidence type="ECO:0000256" key="4">
    <source>
        <dbReference type="ARBA" id="ARBA00023015"/>
    </source>
</evidence>
<dbReference type="Gene3D" id="1.10.10.60">
    <property type="entry name" value="Homeodomain-like"/>
    <property type="match status" value="1"/>
</dbReference>
<dbReference type="PROSITE" id="PS50110">
    <property type="entry name" value="RESPONSE_REGULATORY"/>
    <property type="match status" value="1"/>
</dbReference>
<comment type="catalytic activity">
    <reaction evidence="1">
        <text>ATP + protein L-histidine = ADP + protein N-phospho-L-histidine.</text>
        <dbReference type="EC" id="2.7.13.3"/>
    </reaction>
</comment>
<dbReference type="InterPro" id="IPR013783">
    <property type="entry name" value="Ig-like_fold"/>
</dbReference>
<dbReference type="PANTHER" id="PTHR43547">
    <property type="entry name" value="TWO-COMPONENT HISTIDINE KINASE"/>
    <property type="match status" value="1"/>
</dbReference>
<dbReference type="Gene3D" id="2.130.10.10">
    <property type="entry name" value="YVTN repeat-like/Quinoprotein amine dehydrogenase"/>
    <property type="match status" value="2"/>
</dbReference>
<dbReference type="EMBL" id="JBHMEW010000068">
    <property type="protein sequence ID" value="MFB9213430.1"/>
    <property type="molecule type" value="Genomic_DNA"/>
</dbReference>
<dbReference type="SUPFAM" id="SSF52172">
    <property type="entry name" value="CheY-like"/>
    <property type="match status" value="1"/>
</dbReference>
<dbReference type="CDD" id="cd00075">
    <property type="entry name" value="HATPase"/>
    <property type="match status" value="1"/>
</dbReference>
<dbReference type="CDD" id="cd00082">
    <property type="entry name" value="HisKA"/>
    <property type="match status" value="1"/>
</dbReference>
<dbReference type="SMART" id="SM00388">
    <property type="entry name" value="HisKA"/>
    <property type="match status" value="1"/>
</dbReference>
<name>A0ABV5JB75_9BACT</name>
<dbReference type="SUPFAM" id="SSF63829">
    <property type="entry name" value="Calcium-dependent phosphotriesterase"/>
    <property type="match status" value="3"/>
</dbReference>
<organism evidence="12 13">
    <name type="scientific">Echinicola jeungdonensis</name>
    <dbReference type="NCBI Taxonomy" id="709343"/>
    <lineage>
        <taxon>Bacteria</taxon>
        <taxon>Pseudomonadati</taxon>
        <taxon>Bacteroidota</taxon>
        <taxon>Cytophagia</taxon>
        <taxon>Cytophagales</taxon>
        <taxon>Cyclobacteriaceae</taxon>
        <taxon>Echinicola</taxon>
    </lineage>
</organism>
<dbReference type="InterPro" id="IPR015943">
    <property type="entry name" value="WD40/YVTN_repeat-like_dom_sf"/>
</dbReference>
<evidence type="ECO:0000256" key="5">
    <source>
        <dbReference type="ARBA" id="ARBA00023125"/>
    </source>
</evidence>
<proteinExistence type="predicted"/>
<dbReference type="InterPro" id="IPR009057">
    <property type="entry name" value="Homeodomain-like_sf"/>
</dbReference>
<evidence type="ECO:0000313" key="13">
    <source>
        <dbReference type="Proteomes" id="UP001589654"/>
    </source>
</evidence>
<dbReference type="Pfam" id="PF07495">
    <property type="entry name" value="Y_Y_Y"/>
    <property type="match status" value="1"/>
</dbReference>
<evidence type="ECO:0000256" key="6">
    <source>
        <dbReference type="ARBA" id="ARBA00023163"/>
    </source>
</evidence>
<keyword evidence="13" id="KW-1185">Reference proteome</keyword>
<dbReference type="SUPFAM" id="SSF55874">
    <property type="entry name" value="ATPase domain of HSP90 chaperone/DNA topoisomerase II/histidine kinase"/>
    <property type="match status" value="1"/>
</dbReference>
<dbReference type="RefSeq" id="WP_290249038.1">
    <property type="nucleotide sequence ID" value="NZ_JAUFQT010000002.1"/>
</dbReference>
<dbReference type="Pfam" id="PF07494">
    <property type="entry name" value="Reg_prop"/>
    <property type="match status" value="2"/>
</dbReference>
<dbReference type="InterPro" id="IPR036890">
    <property type="entry name" value="HATPase_C_sf"/>
</dbReference>
<evidence type="ECO:0000256" key="8">
    <source>
        <dbReference type="SAM" id="MobiDB-lite"/>
    </source>
</evidence>
<dbReference type="InterPro" id="IPR004358">
    <property type="entry name" value="Sig_transdc_His_kin-like_C"/>
</dbReference>
<dbReference type="Pfam" id="PF02518">
    <property type="entry name" value="HATPase_c"/>
    <property type="match status" value="1"/>
</dbReference>
<dbReference type="PROSITE" id="PS00041">
    <property type="entry name" value="HTH_ARAC_FAMILY_1"/>
    <property type="match status" value="1"/>
</dbReference>
<dbReference type="InterPro" id="IPR005467">
    <property type="entry name" value="His_kinase_dom"/>
</dbReference>
<gene>
    <name evidence="12" type="ORF">ACFFUR_16560</name>
</gene>
<dbReference type="InterPro" id="IPR018062">
    <property type="entry name" value="HTH_AraC-typ_CS"/>
</dbReference>
<dbReference type="Pfam" id="PF12833">
    <property type="entry name" value="HTH_18"/>
    <property type="match status" value="1"/>
</dbReference>
<dbReference type="PANTHER" id="PTHR43547:SF2">
    <property type="entry name" value="HYBRID SIGNAL TRANSDUCTION HISTIDINE KINASE C"/>
    <property type="match status" value="1"/>
</dbReference>
<dbReference type="Gene3D" id="1.10.287.130">
    <property type="match status" value="1"/>
</dbReference>
<keyword evidence="3 7" id="KW-0597">Phosphoprotein</keyword>
<feature type="domain" description="Histidine kinase" evidence="10">
    <location>
        <begin position="850"/>
        <end position="1073"/>
    </location>
</feature>
<evidence type="ECO:0000259" key="11">
    <source>
        <dbReference type="PROSITE" id="PS50110"/>
    </source>
</evidence>
<accession>A0ABV5JB75</accession>
<dbReference type="InterPro" id="IPR036097">
    <property type="entry name" value="HisK_dim/P_sf"/>
</dbReference>
<dbReference type="SMART" id="SM00387">
    <property type="entry name" value="HATPase_c"/>
    <property type="match status" value="1"/>
</dbReference>
<dbReference type="Gene3D" id="2.60.40.10">
    <property type="entry name" value="Immunoglobulins"/>
    <property type="match status" value="1"/>
</dbReference>
<dbReference type="Gene3D" id="3.40.50.2300">
    <property type="match status" value="1"/>
</dbReference>